<dbReference type="AlphaFoldDB" id="A0A2P2IY73"/>
<organism evidence="1">
    <name type="scientific">Rhizophora mucronata</name>
    <name type="common">Asiatic mangrove</name>
    <dbReference type="NCBI Taxonomy" id="61149"/>
    <lineage>
        <taxon>Eukaryota</taxon>
        <taxon>Viridiplantae</taxon>
        <taxon>Streptophyta</taxon>
        <taxon>Embryophyta</taxon>
        <taxon>Tracheophyta</taxon>
        <taxon>Spermatophyta</taxon>
        <taxon>Magnoliopsida</taxon>
        <taxon>eudicotyledons</taxon>
        <taxon>Gunneridae</taxon>
        <taxon>Pentapetalae</taxon>
        <taxon>rosids</taxon>
        <taxon>fabids</taxon>
        <taxon>Malpighiales</taxon>
        <taxon>Rhizophoraceae</taxon>
        <taxon>Rhizophora</taxon>
    </lineage>
</organism>
<accession>A0A2P2IY73</accession>
<evidence type="ECO:0000313" key="1">
    <source>
        <dbReference type="EMBL" id="MBW86171.1"/>
    </source>
</evidence>
<proteinExistence type="predicted"/>
<dbReference type="EMBL" id="GGEC01005688">
    <property type="protein sequence ID" value="MBW86171.1"/>
    <property type="molecule type" value="Transcribed_RNA"/>
</dbReference>
<name>A0A2P2IY73_RHIMU</name>
<protein>
    <submittedName>
        <fullName evidence="1">Uncharacterized protein</fullName>
    </submittedName>
</protein>
<sequence length="43" mass="4892">MTTLIATHKYISLHNVCRKFSCSLIRKQQSQSSYFFSSSGCSD</sequence>
<reference evidence="1" key="1">
    <citation type="submission" date="2018-02" db="EMBL/GenBank/DDBJ databases">
        <title>Rhizophora mucronata_Transcriptome.</title>
        <authorList>
            <person name="Meera S.P."/>
            <person name="Sreeshan A."/>
            <person name="Augustine A."/>
        </authorList>
    </citation>
    <scope>NUCLEOTIDE SEQUENCE</scope>
    <source>
        <tissue evidence="1">Leaf</tissue>
    </source>
</reference>